<dbReference type="PANTHER" id="PTHR12159:SF9">
    <property type="entry name" value="G_T MISMATCH-SPECIFIC THYMINE DNA GLYCOSYLASE"/>
    <property type="match status" value="1"/>
</dbReference>
<evidence type="ECO:0000256" key="3">
    <source>
        <dbReference type="ARBA" id="ARBA00023204"/>
    </source>
</evidence>
<accession>A0A5D4KCG3</accession>
<keyword evidence="2" id="KW-0378">Hydrolase</keyword>
<feature type="domain" description="Uracil-DNA glycosylase-like" evidence="4">
    <location>
        <begin position="5"/>
        <end position="159"/>
    </location>
</feature>
<keyword evidence="3" id="KW-0234">DNA repair</keyword>
<dbReference type="RefSeq" id="WP_148947001.1">
    <property type="nucleotide sequence ID" value="NZ_JBNIKK010000003.1"/>
</dbReference>
<dbReference type="PANTHER" id="PTHR12159">
    <property type="entry name" value="G/T AND G/U MISMATCH-SPECIFIC DNA GLYCOSYLASE"/>
    <property type="match status" value="1"/>
</dbReference>
<keyword evidence="1" id="KW-0227">DNA damage</keyword>
<evidence type="ECO:0000313" key="6">
    <source>
        <dbReference type="Proteomes" id="UP000323317"/>
    </source>
</evidence>
<dbReference type="SUPFAM" id="SSF52141">
    <property type="entry name" value="Uracil-DNA glycosylase-like"/>
    <property type="match status" value="1"/>
</dbReference>
<name>A0A5D4KCG3_9BACI</name>
<dbReference type="Proteomes" id="UP000323317">
    <property type="component" value="Unassembled WGS sequence"/>
</dbReference>
<evidence type="ECO:0000256" key="1">
    <source>
        <dbReference type="ARBA" id="ARBA00022763"/>
    </source>
</evidence>
<dbReference type="CDD" id="cd10028">
    <property type="entry name" value="UDG-F2_TDG_MUG"/>
    <property type="match status" value="1"/>
</dbReference>
<evidence type="ECO:0000259" key="4">
    <source>
        <dbReference type="Pfam" id="PF03167"/>
    </source>
</evidence>
<dbReference type="EMBL" id="VTEH01000008">
    <property type="protein sequence ID" value="TYR75077.1"/>
    <property type="molecule type" value="Genomic_DNA"/>
</dbReference>
<sequence>MQPLPDHLQKNLDIVFIGFNPSLKSGEIGHNYANRSNRFWKILHLSGLTPRQYAPQEDSTLMELGYGLTNIVERPTKEAADITKEEYSEGRGILKKKLQLNAPRIACYVGKGVYQQFSQKRKIDWGVQEKSVVDGVVDFVAPSSSGLVRMKKDEIVSIYKELNLLKKRET</sequence>
<evidence type="ECO:0000313" key="5">
    <source>
        <dbReference type="EMBL" id="TYR75077.1"/>
    </source>
</evidence>
<dbReference type="GO" id="GO:0004844">
    <property type="term" value="F:uracil DNA N-glycosylase activity"/>
    <property type="evidence" value="ECO:0007669"/>
    <property type="project" value="TreeGrafter"/>
</dbReference>
<comment type="caution">
    <text evidence="5">The sequence shown here is derived from an EMBL/GenBank/DDBJ whole genome shotgun (WGS) entry which is preliminary data.</text>
</comment>
<dbReference type="InterPro" id="IPR005122">
    <property type="entry name" value="Uracil-DNA_glycosylase-like"/>
</dbReference>
<organism evidence="5 6">
    <name type="scientific">Rossellomorea vietnamensis</name>
    <dbReference type="NCBI Taxonomy" id="218284"/>
    <lineage>
        <taxon>Bacteria</taxon>
        <taxon>Bacillati</taxon>
        <taxon>Bacillota</taxon>
        <taxon>Bacilli</taxon>
        <taxon>Bacillales</taxon>
        <taxon>Bacillaceae</taxon>
        <taxon>Rossellomorea</taxon>
    </lineage>
</organism>
<dbReference type="Gene3D" id="3.40.470.10">
    <property type="entry name" value="Uracil-DNA glycosylase-like domain"/>
    <property type="match status" value="1"/>
</dbReference>
<dbReference type="Pfam" id="PF03167">
    <property type="entry name" value="UDG"/>
    <property type="match status" value="1"/>
</dbReference>
<proteinExistence type="predicted"/>
<dbReference type="GO" id="GO:0008263">
    <property type="term" value="F:pyrimidine-specific mismatch base pair DNA N-glycosylase activity"/>
    <property type="evidence" value="ECO:0007669"/>
    <property type="project" value="TreeGrafter"/>
</dbReference>
<dbReference type="InterPro" id="IPR036895">
    <property type="entry name" value="Uracil-DNA_glycosylase-like_sf"/>
</dbReference>
<dbReference type="InterPro" id="IPR015637">
    <property type="entry name" value="MUG/TDG"/>
</dbReference>
<gene>
    <name evidence="5" type="ORF">FZC79_11705</name>
</gene>
<dbReference type="GO" id="GO:0006285">
    <property type="term" value="P:base-excision repair, AP site formation"/>
    <property type="evidence" value="ECO:0007669"/>
    <property type="project" value="InterPro"/>
</dbReference>
<reference evidence="5 6" key="1">
    <citation type="submission" date="2019-08" db="EMBL/GenBank/DDBJ databases">
        <title>Bacillus genomes from the desert of Cuatro Cienegas, Coahuila.</title>
        <authorList>
            <person name="Olmedo-Alvarez G."/>
        </authorList>
    </citation>
    <scope>NUCLEOTIDE SEQUENCE [LARGE SCALE GENOMIC DNA]</scope>
    <source>
        <strain evidence="5 6">CH40_1T</strain>
    </source>
</reference>
<protein>
    <submittedName>
        <fullName evidence="5">Mismatch-specific DNA-glycosylase</fullName>
    </submittedName>
</protein>
<dbReference type="AlphaFoldDB" id="A0A5D4KCG3"/>
<evidence type="ECO:0000256" key="2">
    <source>
        <dbReference type="ARBA" id="ARBA00022801"/>
    </source>
</evidence>